<evidence type="ECO:0000256" key="1">
    <source>
        <dbReference type="ARBA" id="ARBA00004496"/>
    </source>
</evidence>
<dbReference type="EMBL" id="CP022187">
    <property type="protein sequence ID" value="AWI77188.1"/>
    <property type="molecule type" value="Genomic_DNA"/>
</dbReference>
<keyword evidence="4 10" id="KW-0489">Methyltransferase</keyword>
<dbReference type="GO" id="GO:0003723">
    <property type="term" value="F:RNA binding"/>
    <property type="evidence" value="ECO:0007669"/>
    <property type="project" value="UniProtKB-KW"/>
</dbReference>
<proteinExistence type="inferred from homology"/>
<evidence type="ECO:0000313" key="11">
    <source>
        <dbReference type="Proteomes" id="UP000244930"/>
    </source>
</evidence>
<keyword evidence="3" id="KW-0698">rRNA processing</keyword>
<dbReference type="Pfam" id="PF17785">
    <property type="entry name" value="PUA_3"/>
    <property type="match status" value="1"/>
</dbReference>
<evidence type="ECO:0000313" key="10">
    <source>
        <dbReference type="EMBL" id="AWI77188.1"/>
    </source>
</evidence>
<evidence type="ECO:0000256" key="5">
    <source>
        <dbReference type="ARBA" id="ARBA00022679"/>
    </source>
</evidence>
<dbReference type="Pfam" id="PF10672">
    <property type="entry name" value="Methyltrans_SAM"/>
    <property type="match status" value="1"/>
</dbReference>
<evidence type="ECO:0000256" key="2">
    <source>
        <dbReference type="ARBA" id="ARBA00022490"/>
    </source>
</evidence>
<evidence type="ECO:0000256" key="3">
    <source>
        <dbReference type="ARBA" id="ARBA00022552"/>
    </source>
</evidence>
<dbReference type="GO" id="GO:0005737">
    <property type="term" value="C:cytoplasm"/>
    <property type="evidence" value="ECO:0007669"/>
    <property type="project" value="UniProtKB-SubCell"/>
</dbReference>
<dbReference type="CDD" id="cd11572">
    <property type="entry name" value="RlmI_M_like"/>
    <property type="match status" value="1"/>
</dbReference>
<dbReference type="CDD" id="cd21153">
    <property type="entry name" value="PUA_RlmI"/>
    <property type="match status" value="1"/>
</dbReference>
<keyword evidence="7" id="KW-0694">RNA-binding</keyword>
<dbReference type="SUPFAM" id="SSF88697">
    <property type="entry name" value="PUA domain-like"/>
    <property type="match status" value="1"/>
</dbReference>
<dbReference type="PANTHER" id="PTHR42873">
    <property type="entry name" value="RIBOSOMAL RNA LARGE SUBUNIT METHYLTRANSFERASE"/>
    <property type="match status" value="1"/>
</dbReference>
<reference evidence="10 11" key="1">
    <citation type="submission" date="2017-06" db="EMBL/GenBank/DDBJ databases">
        <title>Azoarcus.</title>
        <authorList>
            <person name="Woo J.-H."/>
            <person name="Kim H.-S."/>
        </authorList>
    </citation>
    <scope>NUCLEOTIDE SEQUENCE [LARGE SCALE GENOMIC DNA]</scope>
    <source>
        <strain evidence="10 11">TSPY31</strain>
    </source>
</reference>
<dbReference type="InterPro" id="IPR029063">
    <property type="entry name" value="SAM-dependent_MTases_sf"/>
</dbReference>
<dbReference type="KEGG" id="acom:CEW83_19775"/>
<keyword evidence="2" id="KW-0963">Cytoplasm</keyword>
<evidence type="ECO:0000256" key="8">
    <source>
        <dbReference type="ARBA" id="ARBA00038091"/>
    </source>
</evidence>
<dbReference type="Gene3D" id="2.30.130.10">
    <property type="entry name" value="PUA domain"/>
    <property type="match status" value="1"/>
</dbReference>
<evidence type="ECO:0000259" key="9">
    <source>
        <dbReference type="SMART" id="SM00359"/>
    </source>
</evidence>
<sequence>MARLHLRPGRERTVLRRHPWIFAGSVDHLEGRARPGDTVDVVAADGKVVARAAWSPESQIRARVWSLDAEVAIDHAFFKRRVAESVARRETHPMLRGQDGQRLIHGESDGLPGVIADRYGSVVVLQLTSAGSDKWRDAIVAGLVQATGCAAVYERSDSDVRRLEGLEPRAGIAFGELPAGGLQIVENGVRMEVDVVGGHKTGFYLDQRDNRKLTGDLAHGRRVLNCFCYTGGFSLQALAGGASSVLSIDSSGPALATAARNLALNPQLDATRAEWSEDDVFEALRGLRAEERSFDLIILDPPKFAPSAAHAERASRAYKDINLFGFRLLAPGGILMTYSCSGGIGLEMFQKIVASAASDAGVDARILHRLAAAPDHPVGLAVPEGEYLKGLAIQIG</sequence>
<dbReference type="Gene3D" id="3.40.50.150">
    <property type="entry name" value="Vaccinia Virus protein VP39"/>
    <property type="match status" value="1"/>
</dbReference>
<dbReference type="GO" id="GO:0008168">
    <property type="term" value="F:methyltransferase activity"/>
    <property type="evidence" value="ECO:0007669"/>
    <property type="project" value="UniProtKB-KW"/>
</dbReference>
<dbReference type="GO" id="GO:0032259">
    <property type="term" value="P:methylation"/>
    <property type="evidence" value="ECO:0007669"/>
    <property type="project" value="UniProtKB-KW"/>
</dbReference>
<feature type="domain" description="PUA" evidence="9">
    <location>
        <begin position="2"/>
        <end position="87"/>
    </location>
</feature>
<keyword evidence="5 10" id="KW-0808">Transferase</keyword>
<dbReference type="InterPro" id="IPR036974">
    <property type="entry name" value="PUA_sf"/>
</dbReference>
<dbReference type="PANTHER" id="PTHR42873:SF1">
    <property type="entry name" value="S-ADENOSYLMETHIONINE-DEPENDENT METHYLTRANSFERASE DOMAIN-CONTAINING PROTEIN"/>
    <property type="match status" value="1"/>
</dbReference>
<comment type="similarity">
    <text evidence="8">Belongs to the methyltransferase superfamily. RlmI family.</text>
</comment>
<evidence type="ECO:0000256" key="4">
    <source>
        <dbReference type="ARBA" id="ARBA00022603"/>
    </source>
</evidence>
<dbReference type="InterPro" id="IPR041532">
    <property type="entry name" value="RlmI-like_PUA"/>
</dbReference>
<dbReference type="PROSITE" id="PS50890">
    <property type="entry name" value="PUA"/>
    <property type="match status" value="1"/>
</dbReference>
<dbReference type="InterPro" id="IPR019614">
    <property type="entry name" value="SAM-dep_methyl-trfase"/>
</dbReference>
<evidence type="ECO:0000256" key="6">
    <source>
        <dbReference type="ARBA" id="ARBA00022691"/>
    </source>
</evidence>
<dbReference type="CDD" id="cd02440">
    <property type="entry name" value="AdoMet_MTases"/>
    <property type="match status" value="1"/>
</dbReference>
<evidence type="ECO:0000256" key="7">
    <source>
        <dbReference type="ARBA" id="ARBA00022884"/>
    </source>
</evidence>
<accession>A0A2U8GUN7</accession>
<comment type="subcellular location">
    <subcellularLocation>
        <location evidence="1">Cytoplasm</location>
    </subcellularLocation>
</comment>
<dbReference type="AlphaFoldDB" id="A0A2U8GUN7"/>
<dbReference type="GO" id="GO:0006364">
    <property type="term" value="P:rRNA processing"/>
    <property type="evidence" value="ECO:0007669"/>
    <property type="project" value="UniProtKB-KW"/>
</dbReference>
<dbReference type="RefSeq" id="WP_108950887.1">
    <property type="nucleotide sequence ID" value="NZ_CP022187.1"/>
</dbReference>
<dbReference type="InterPro" id="IPR002478">
    <property type="entry name" value="PUA"/>
</dbReference>
<keyword evidence="11" id="KW-1185">Reference proteome</keyword>
<gene>
    <name evidence="10" type="ORF">CEW83_19775</name>
</gene>
<keyword evidence="6" id="KW-0949">S-adenosyl-L-methionine</keyword>
<dbReference type="Gene3D" id="3.30.750.80">
    <property type="entry name" value="RNA methyltransferase domain (HRMD) like"/>
    <property type="match status" value="1"/>
</dbReference>
<organism evidence="10 11">
    <name type="scientific">Parazoarcus communis</name>
    <dbReference type="NCBI Taxonomy" id="41977"/>
    <lineage>
        <taxon>Bacteria</taxon>
        <taxon>Pseudomonadati</taxon>
        <taxon>Pseudomonadota</taxon>
        <taxon>Betaproteobacteria</taxon>
        <taxon>Rhodocyclales</taxon>
        <taxon>Zoogloeaceae</taxon>
        <taxon>Parazoarcus</taxon>
    </lineage>
</organism>
<dbReference type="SMART" id="SM00359">
    <property type="entry name" value="PUA"/>
    <property type="match status" value="1"/>
</dbReference>
<dbReference type="SUPFAM" id="SSF53335">
    <property type="entry name" value="S-adenosyl-L-methionine-dependent methyltransferases"/>
    <property type="match status" value="1"/>
</dbReference>
<dbReference type="Proteomes" id="UP000244930">
    <property type="component" value="Chromosome"/>
</dbReference>
<protein>
    <submittedName>
        <fullName evidence="10">23S rRNA (Cytosine(1962)-C(5))-methyltransferase RlmI</fullName>
    </submittedName>
</protein>
<name>A0A2U8GUN7_9RHOO</name>
<dbReference type="InterPro" id="IPR015947">
    <property type="entry name" value="PUA-like_sf"/>
</dbReference>